<evidence type="ECO:0000256" key="7">
    <source>
        <dbReference type="ARBA" id="ARBA00022777"/>
    </source>
</evidence>
<dbReference type="InterPro" id="IPR036890">
    <property type="entry name" value="HATPase_C_sf"/>
</dbReference>
<keyword evidence="11" id="KW-0472">Membrane</keyword>
<keyword evidence="10" id="KW-0175">Coiled coil</keyword>
<comment type="subcellular location">
    <subcellularLocation>
        <location evidence="2">Membrane</location>
    </subcellularLocation>
</comment>
<protein>
    <recommendedName>
        <fullName evidence="3">histidine kinase</fullName>
        <ecNumber evidence="3">2.7.13.3</ecNumber>
    </recommendedName>
</protein>
<dbReference type="Pfam" id="PF00989">
    <property type="entry name" value="PAS"/>
    <property type="match status" value="1"/>
</dbReference>
<dbReference type="EC" id="2.7.13.3" evidence="3"/>
<evidence type="ECO:0000256" key="6">
    <source>
        <dbReference type="ARBA" id="ARBA00022741"/>
    </source>
</evidence>
<name>A0A6V8LYL2_9BACT</name>
<dbReference type="PANTHER" id="PTHR43065:SF42">
    <property type="entry name" value="TWO-COMPONENT SENSOR PPRA"/>
    <property type="match status" value="1"/>
</dbReference>
<evidence type="ECO:0000313" key="17">
    <source>
        <dbReference type="Proteomes" id="UP000494245"/>
    </source>
</evidence>
<dbReference type="InterPro" id="IPR013767">
    <property type="entry name" value="PAS_fold"/>
</dbReference>
<keyword evidence="11" id="KW-0812">Transmembrane</keyword>
<feature type="coiled-coil region" evidence="10">
    <location>
        <begin position="354"/>
        <end position="381"/>
    </location>
</feature>
<dbReference type="Gene3D" id="3.30.450.20">
    <property type="entry name" value="PAS domain"/>
    <property type="match status" value="2"/>
</dbReference>
<dbReference type="SMART" id="SM00091">
    <property type="entry name" value="PAS"/>
    <property type="match status" value="1"/>
</dbReference>
<feature type="transmembrane region" description="Helical" evidence="11">
    <location>
        <begin position="277"/>
        <end position="298"/>
    </location>
</feature>
<organism evidence="16 17">
    <name type="scientific">Fundidesulfovibrio magnetotacticus</name>
    <dbReference type="NCBI Taxonomy" id="2730080"/>
    <lineage>
        <taxon>Bacteria</taxon>
        <taxon>Pseudomonadati</taxon>
        <taxon>Thermodesulfobacteriota</taxon>
        <taxon>Desulfovibrionia</taxon>
        <taxon>Desulfovibrionales</taxon>
        <taxon>Desulfovibrionaceae</taxon>
        <taxon>Fundidesulfovibrio</taxon>
    </lineage>
</organism>
<dbReference type="Proteomes" id="UP000494245">
    <property type="component" value="Unassembled WGS sequence"/>
</dbReference>
<evidence type="ECO:0000259" key="12">
    <source>
        <dbReference type="PROSITE" id="PS50109"/>
    </source>
</evidence>
<dbReference type="GO" id="GO:0016020">
    <property type="term" value="C:membrane"/>
    <property type="evidence" value="ECO:0007669"/>
    <property type="project" value="UniProtKB-SubCell"/>
</dbReference>
<evidence type="ECO:0000256" key="3">
    <source>
        <dbReference type="ARBA" id="ARBA00012438"/>
    </source>
</evidence>
<evidence type="ECO:0000256" key="10">
    <source>
        <dbReference type="SAM" id="Coils"/>
    </source>
</evidence>
<dbReference type="AlphaFoldDB" id="A0A6V8LYL2"/>
<dbReference type="InterPro" id="IPR005467">
    <property type="entry name" value="His_kinase_dom"/>
</dbReference>
<reference evidence="16 17" key="1">
    <citation type="submission" date="2020-04" db="EMBL/GenBank/DDBJ databases">
        <authorList>
            <consortium name="Desulfovibrio sp. FSS-1 genome sequencing consortium"/>
            <person name="Shimoshige H."/>
            <person name="Kobayashi H."/>
            <person name="Maekawa T."/>
        </authorList>
    </citation>
    <scope>NUCLEOTIDE SEQUENCE [LARGE SCALE GENOMIC DNA]</scope>
    <source>
        <strain evidence="16 17">SIID29052-01</strain>
    </source>
</reference>
<dbReference type="PROSITE" id="PS50885">
    <property type="entry name" value="HAMP"/>
    <property type="match status" value="1"/>
</dbReference>
<evidence type="ECO:0000313" key="16">
    <source>
        <dbReference type="EMBL" id="GFK93355.1"/>
    </source>
</evidence>
<dbReference type="SMART" id="SM00388">
    <property type="entry name" value="HisKA"/>
    <property type="match status" value="1"/>
</dbReference>
<evidence type="ECO:0000256" key="4">
    <source>
        <dbReference type="ARBA" id="ARBA00022553"/>
    </source>
</evidence>
<accession>A0A6V8LYL2</accession>
<evidence type="ECO:0000256" key="8">
    <source>
        <dbReference type="ARBA" id="ARBA00022840"/>
    </source>
</evidence>
<dbReference type="PANTHER" id="PTHR43065">
    <property type="entry name" value="SENSOR HISTIDINE KINASE"/>
    <property type="match status" value="1"/>
</dbReference>
<keyword evidence="6" id="KW-0547">Nucleotide-binding</keyword>
<dbReference type="SUPFAM" id="SSF55874">
    <property type="entry name" value="ATPase domain of HSP90 chaperone/DNA topoisomerase II/histidine kinase"/>
    <property type="match status" value="1"/>
</dbReference>
<dbReference type="InterPro" id="IPR003661">
    <property type="entry name" value="HisK_dim/P_dom"/>
</dbReference>
<keyword evidence="11" id="KW-1133">Transmembrane helix</keyword>
<dbReference type="SMART" id="SM00304">
    <property type="entry name" value="HAMP"/>
    <property type="match status" value="1"/>
</dbReference>
<evidence type="ECO:0000256" key="2">
    <source>
        <dbReference type="ARBA" id="ARBA00004370"/>
    </source>
</evidence>
<dbReference type="CDD" id="cd06225">
    <property type="entry name" value="HAMP"/>
    <property type="match status" value="1"/>
</dbReference>
<gene>
    <name evidence="16" type="primary">fixL_2</name>
    <name evidence="16" type="ORF">NNJEOMEG_01187</name>
</gene>
<dbReference type="CDD" id="cd00082">
    <property type="entry name" value="HisKA"/>
    <property type="match status" value="1"/>
</dbReference>
<keyword evidence="17" id="KW-1185">Reference proteome</keyword>
<dbReference type="Pfam" id="PF00672">
    <property type="entry name" value="HAMP"/>
    <property type="match status" value="1"/>
</dbReference>
<evidence type="ECO:0000256" key="11">
    <source>
        <dbReference type="SAM" id="Phobius"/>
    </source>
</evidence>
<dbReference type="NCBIfam" id="TIGR00229">
    <property type="entry name" value="sensory_box"/>
    <property type="match status" value="1"/>
</dbReference>
<dbReference type="PROSITE" id="PS50109">
    <property type="entry name" value="HIS_KIN"/>
    <property type="match status" value="1"/>
</dbReference>
<dbReference type="InterPro" id="IPR000700">
    <property type="entry name" value="PAS-assoc_C"/>
</dbReference>
<dbReference type="InterPro" id="IPR000014">
    <property type="entry name" value="PAS"/>
</dbReference>
<dbReference type="Pfam" id="PF02518">
    <property type="entry name" value="HATPase_c"/>
    <property type="match status" value="1"/>
</dbReference>
<dbReference type="EMBL" id="BLTE01000004">
    <property type="protein sequence ID" value="GFK93355.1"/>
    <property type="molecule type" value="Genomic_DNA"/>
</dbReference>
<dbReference type="CDD" id="cd00130">
    <property type="entry name" value="PAS"/>
    <property type="match status" value="1"/>
</dbReference>
<keyword evidence="4" id="KW-0597">Phosphoprotein</keyword>
<reference evidence="16 17" key="2">
    <citation type="submission" date="2020-05" db="EMBL/GenBank/DDBJ databases">
        <title>Draft genome sequence of Desulfovibrio sp. strainFSS-1.</title>
        <authorList>
            <person name="Shimoshige H."/>
            <person name="Kobayashi H."/>
            <person name="Maekawa T."/>
        </authorList>
    </citation>
    <scope>NUCLEOTIDE SEQUENCE [LARGE SCALE GENOMIC DNA]</scope>
    <source>
        <strain evidence="16 17">SIID29052-01</strain>
    </source>
</reference>
<feature type="transmembrane region" description="Helical" evidence="11">
    <location>
        <begin position="12"/>
        <end position="37"/>
    </location>
</feature>
<evidence type="ECO:0000256" key="1">
    <source>
        <dbReference type="ARBA" id="ARBA00000085"/>
    </source>
</evidence>
<dbReference type="GO" id="GO:0000155">
    <property type="term" value="F:phosphorelay sensor kinase activity"/>
    <property type="evidence" value="ECO:0007669"/>
    <property type="project" value="InterPro"/>
</dbReference>
<feature type="domain" description="Histidine kinase" evidence="12">
    <location>
        <begin position="506"/>
        <end position="751"/>
    </location>
</feature>
<dbReference type="Gene3D" id="1.10.287.130">
    <property type="match status" value="1"/>
</dbReference>
<dbReference type="InterPro" id="IPR035965">
    <property type="entry name" value="PAS-like_dom_sf"/>
</dbReference>
<feature type="domain" description="PAC" evidence="14">
    <location>
        <begin position="441"/>
        <end position="493"/>
    </location>
</feature>
<evidence type="ECO:0000259" key="15">
    <source>
        <dbReference type="PROSITE" id="PS50885"/>
    </source>
</evidence>
<dbReference type="PROSITE" id="PS50113">
    <property type="entry name" value="PAC"/>
    <property type="match status" value="1"/>
</dbReference>
<dbReference type="Gene3D" id="6.10.340.10">
    <property type="match status" value="1"/>
</dbReference>
<keyword evidence="8" id="KW-0067">ATP-binding</keyword>
<dbReference type="InterPro" id="IPR004358">
    <property type="entry name" value="Sig_transdc_His_kin-like_C"/>
</dbReference>
<dbReference type="PROSITE" id="PS50112">
    <property type="entry name" value="PAS"/>
    <property type="match status" value="1"/>
</dbReference>
<comment type="caution">
    <text evidence="16">The sequence shown here is derived from an EMBL/GenBank/DDBJ whole genome shotgun (WGS) entry which is preliminary data.</text>
</comment>
<dbReference type="InterPro" id="IPR003660">
    <property type="entry name" value="HAMP_dom"/>
</dbReference>
<feature type="domain" description="HAMP" evidence="15">
    <location>
        <begin position="300"/>
        <end position="352"/>
    </location>
</feature>
<evidence type="ECO:0000259" key="13">
    <source>
        <dbReference type="PROSITE" id="PS50112"/>
    </source>
</evidence>
<evidence type="ECO:0000256" key="9">
    <source>
        <dbReference type="ARBA" id="ARBA00023012"/>
    </source>
</evidence>
<keyword evidence="7" id="KW-0418">Kinase</keyword>
<dbReference type="Gene3D" id="3.30.565.10">
    <property type="entry name" value="Histidine kinase-like ATPase, C-terminal domain"/>
    <property type="match status" value="1"/>
</dbReference>
<comment type="catalytic activity">
    <reaction evidence="1">
        <text>ATP + protein L-histidine = ADP + protein N-phospho-L-histidine.</text>
        <dbReference type="EC" id="2.7.13.3"/>
    </reaction>
</comment>
<keyword evidence="5 16" id="KW-0808">Transferase</keyword>
<dbReference type="RefSeq" id="WP_173082305.1">
    <property type="nucleotide sequence ID" value="NZ_BLTE01000004.1"/>
</dbReference>
<evidence type="ECO:0000259" key="14">
    <source>
        <dbReference type="PROSITE" id="PS50113"/>
    </source>
</evidence>
<dbReference type="GO" id="GO:0005524">
    <property type="term" value="F:ATP binding"/>
    <property type="evidence" value="ECO:0007669"/>
    <property type="project" value="UniProtKB-KW"/>
</dbReference>
<dbReference type="PRINTS" id="PR00344">
    <property type="entry name" value="BCTRLSENSOR"/>
</dbReference>
<evidence type="ECO:0000256" key="5">
    <source>
        <dbReference type="ARBA" id="ARBA00022679"/>
    </source>
</evidence>
<dbReference type="SUPFAM" id="SSF47384">
    <property type="entry name" value="Homodimeric domain of signal transducing histidine kinase"/>
    <property type="match status" value="1"/>
</dbReference>
<proteinExistence type="predicted"/>
<dbReference type="SUPFAM" id="SSF158472">
    <property type="entry name" value="HAMP domain-like"/>
    <property type="match status" value="1"/>
</dbReference>
<dbReference type="SUPFAM" id="SSF55785">
    <property type="entry name" value="PYP-like sensor domain (PAS domain)"/>
    <property type="match status" value="1"/>
</dbReference>
<sequence length="753" mass="82125">MSAMAPPRLSRALSWSFLALAAAPILLLAGLITFAGYETRLEDVYRYNHQRADNLALRTGELLGGSAREILAALRAKDFYAQESRIRRAMLLEIATGMPMLRELRVMGPDGAALAAVSAFKALDHASARPETSATFRTAMETGMPAFGEVIIDPDVGEPLLPMAVPVPEPRSGGVRAVIMTTLRLKVLRDLVLALSDLPHQTALITTTGGRILASPDFSQVLAGEVFLPQVGPGVQKGSAAMPCVAASSPVRIGDQVLAAVAEEDAAHALKPFYRNLVVTAQVFVAALAAAALLAWLARRHLLSPVNDLTRTAASIHAGDLTARAAGGRFRETRAVAEAFNVMTGRLLDTKADLERQVLERARAEEALRESENRYRLLVEHARDAIYLADTEGRLVDVNPEASAQTGYSREELLAMRVADVDAKASAESFASFARELLTLRHAEFETIHRRKDGSTFPVDVHVSCFETEGKPYVLGFARDVAERRRMQEVMIQTEKMMSLGGLAAGMAHEINNPLGGILQAAQVVQRRLCVCSQANLDAAREAGVNFEALEAYLEKREVPHFLAEVRASAMRAAGIVTSMLEFSRKGDSGRTPEDLSQLLDKAVELCGTDYDLKKNYDFRRIEVVRSYAPDLPPVPCHATQVQQVFMNILRNAAQALQQTRKERPPRIEVSARAEDGMVRVDIADNGPGMPEDVRRRVFEPFYTTKDPGVGTGLGLSVSFFIVTRQHGGEIHVDSEPGIGTIFTVKLPVERRP</sequence>
<feature type="domain" description="PAS" evidence="13">
    <location>
        <begin position="371"/>
        <end position="414"/>
    </location>
</feature>
<keyword evidence="9" id="KW-0902">Two-component regulatory system</keyword>
<dbReference type="GO" id="GO:0006355">
    <property type="term" value="P:regulation of DNA-templated transcription"/>
    <property type="evidence" value="ECO:0007669"/>
    <property type="project" value="InterPro"/>
</dbReference>
<dbReference type="SMART" id="SM00387">
    <property type="entry name" value="HATPase_c"/>
    <property type="match status" value="1"/>
</dbReference>
<dbReference type="InterPro" id="IPR003594">
    <property type="entry name" value="HATPase_dom"/>
</dbReference>
<dbReference type="InterPro" id="IPR036097">
    <property type="entry name" value="HisK_dim/P_sf"/>
</dbReference>